<dbReference type="InterPro" id="IPR050410">
    <property type="entry name" value="CCR4/nocturin_mRNA_transcr"/>
</dbReference>
<feature type="region of interest" description="Disordered" evidence="1">
    <location>
        <begin position="1"/>
        <end position="29"/>
    </location>
</feature>
<dbReference type="Proteomes" id="UP000827889">
    <property type="component" value="Chromosome 4"/>
</dbReference>
<keyword evidence="2" id="KW-1185">Reference proteome</keyword>
<dbReference type="KEGG" id="rarg:115750079"/>
<evidence type="ECO:0000256" key="1">
    <source>
        <dbReference type="SAM" id="MobiDB-lite"/>
    </source>
</evidence>
<dbReference type="PANTHER" id="PTHR12121">
    <property type="entry name" value="CARBON CATABOLITE REPRESSOR PROTEIN 4"/>
    <property type="match status" value="1"/>
</dbReference>
<evidence type="ECO:0000313" key="3">
    <source>
        <dbReference type="RefSeq" id="XP_030543089.1"/>
    </source>
</evidence>
<name>A0A8B8Q7K8_9MYRT</name>
<dbReference type="RefSeq" id="XP_030543089.1">
    <property type="nucleotide sequence ID" value="XM_030687229.2"/>
</dbReference>
<accession>A0A8B8Q7K8</accession>
<dbReference type="GO" id="GO:0000175">
    <property type="term" value="F:3'-5'-RNA exonuclease activity"/>
    <property type="evidence" value="ECO:0007669"/>
    <property type="project" value="TreeGrafter"/>
</dbReference>
<dbReference type="InterPro" id="IPR036691">
    <property type="entry name" value="Endo/exonu/phosph_ase_sf"/>
</dbReference>
<gene>
    <name evidence="3" type="primary">LOC115750079</name>
</gene>
<dbReference type="GeneID" id="115750079"/>
<proteinExistence type="predicted"/>
<dbReference type="Gene3D" id="3.60.10.10">
    <property type="entry name" value="Endonuclease/exonuclease/phosphatase"/>
    <property type="match status" value="1"/>
</dbReference>
<sequence>MGDSIDEELKVAGQVISQSADDKQDNPSTLRSELLVDTMGDSIDEELKKLSLNEPEDSGTEVGCSYEDDDTFLSALHDLGGADSSPGSPIVKEFSSSSDFEPVEGEISTYDPSLWTPMEIAPATGSADCLFLEHTLKLKSTYAEVEDSSGTRNTNGEPMVTSYNRCFMGTVDYIWLCNGQQGSQLRRVPEVGMRNVPGQEEFCLETEKRLPGSSGSKSCKFMPDSFH</sequence>
<protein>
    <submittedName>
        <fullName evidence="3">Carbon catabolite repressor protein 4 homolog 6-like</fullName>
    </submittedName>
</protein>
<dbReference type="PANTHER" id="PTHR12121:SF85">
    <property type="entry name" value="CARBON CATABOLITE REPRESSOR PROTEIN 4 HOMOLOG 6"/>
    <property type="match status" value="1"/>
</dbReference>
<evidence type="ECO:0000313" key="2">
    <source>
        <dbReference type="Proteomes" id="UP000827889"/>
    </source>
</evidence>
<organism evidence="2 3">
    <name type="scientific">Rhodamnia argentea</name>
    <dbReference type="NCBI Taxonomy" id="178133"/>
    <lineage>
        <taxon>Eukaryota</taxon>
        <taxon>Viridiplantae</taxon>
        <taxon>Streptophyta</taxon>
        <taxon>Embryophyta</taxon>
        <taxon>Tracheophyta</taxon>
        <taxon>Spermatophyta</taxon>
        <taxon>Magnoliopsida</taxon>
        <taxon>eudicotyledons</taxon>
        <taxon>Gunneridae</taxon>
        <taxon>Pentapetalae</taxon>
        <taxon>rosids</taxon>
        <taxon>malvids</taxon>
        <taxon>Myrtales</taxon>
        <taxon>Myrtaceae</taxon>
        <taxon>Myrtoideae</taxon>
        <taxon>Myrteae</taxon>
        <taxon>Australasian group</taxon>
        <taxon>Rhodamnia</taxon>
    </lineage>
</organism>
<dbReference type="OrthoDB" id="428734at2759"/>
<dbReference type="AlphaFoldDB" id="A0A8B8Q7K8"/>
<reference evidence="3" key="1">
    <citation type="submission" date="2025-08" db="UniProtKB">
        <authorList>
            <consortium name="RefSeq"/>
        </authorList>
    </citation>
    <scope>IDENTIFICATION</scope>
    <source>
        <tissue evidence="3">Leaf</tissue>
    </source>
</reference>